<dbReference type="GO" id="GO:0042162">
    <property type="term" value="F:telomeric DNA binding"/>
    <property type="evidence" value="ECO:0007669"/>
    <property type="project" value="InterPro"/>
</dbReference>
<dbReference type="Proteomes" id="UP000015453">
    <property type="component" value="Unassembled WGS sequence"/>
</dbReference>
<dbReference type="GO" id="GO:0006310">
    <property type="term" value="P:DNA recombination"/>
    <property type="evidence" value="ECO:0007669"/>
    <property type="project" value="UniProtKB-KW"/>
</dbReference>
<dbReference type="InterPro" id="IPR003034">
    <property type="entry name" value="SAP_dom"/>
</dbReference>
<keyword evidence="7" id="KW-0067">ATP-binding</keyword>
<keyword evidence="6" id="KW-0347">Helicase</keyword>
<evidence type="ECO:0000313" key="14">
    <source>
        <dbReference type="Proteomes" id="UP000015453"/>
    </source>
</evidence>
<dbReference type="Gene3D" id="1.10.720.30">
    <property type="entry name" value="SAP domain"/>
    <property type="match status" value="1"/>
</dbReference>
<reference evidence="13 14" key="1">
    <citation type="journal article" date="2013" name="BMC Genomics">
        <title>The miniature genome of a carnivorous plant Genlisea aurea contains a low number of genes and short non-coding sequences.</title>
        <authorList>
            <person name="Leushkin E.V."/>
            <person name="Sutormin R.A."/>
            <person name="Nabieva E.R."/>
            <person name="Penin A.A."/>
            <person name="Kondrashov A.S."/>
            <person name="Logacheva M.D."/>
        </authorList>
    </citation>
    <scope>NUCLEOTIDE SEQUENCE [LARGE SCALE GENOMIC DNA]</scope>
</reference>
<dbReference type="InterPro" id="IPR005161">
    <property type="entry name" value="Ku_N"/>
</dbReference>
<evidence type="ECO:0000256" key="1">
    <source>
        <dbReference type="ARBA" id="ARBA00004123"/>
    </source>
</evidence>
<keyword evidence="8" id="KW-0238">DNA-binding</keyword>
<evidence type="ECO:0000259" key="12">
    <source>
        <dbReference type="PROSITE" id="PS50800"/>
    </source>
</evidence>
<dbReference type="OrthoDB" id="3249161at2759"/>
<dbReference type="InterPro" id="IPR016194">
    <property type="entry name" value="SPOC-like_C_dom_sf"/>
</dbReference>
<evidence type="ECO:0000256" key="4">
    <source>
        <dbReference type="ARBA" id="ARBA00022763"/>
    </source>
</evidence>
<dbReference type="InterPro" id="IPR006164">
    <property type="entry name" value="DNA_bd_Ku70/Ku80"/>
</dbReference>
<comment type="caution">
    <text evidence="13">The sequence shown here is derived from an EMBL/GenBank/DDBJ whole genome shotgun (WGS) entry which is preliminary data.</text>
</comment>
<dbReference type="InterPro" id="IPR036361">
    <property type="entry name" value="SAP_dom_sf"/>
</dbReference>
<dbReference type="GO" id="GO:0000723">
    <property type="term" value="P:telomere maintenance"/>
    <property type="evidence" value="ECO:0007669"/>
    <property type="project" value="InterPro"/>
</dbReference>
<dbReference type="InterPro" id="IPR027388">
    <property type="entry name" value="Ku70_bridge/pillars_dom_sf"/>
</dbReference>
<dbReference type="Gene3D" id="3.40.50.410">
    <property type="entry name" value="von Willebrand factor, type A domain"/>
    <property type="match status" value="1"/>
</dbReference>
<dbReference type="GO" id="GO:0005524">
    <property type="term" value="F:ATP binding"/>
    <property type="evidence" value="ECO:0007669"/>
    <property type="project" value="UniProtKB-KW"/>
</dbReference>
<dbReference type="Pfam" id="PF02735">
    <property type="entry name" value="Ku"/>
    <property type="match status" value="1"/>
</dbReference>
<dbReference type="SMART" id="SM00559">
    <property type="entry name" value="Ku78"/>
    <property type="match status" value="1"/>
</dbReference>
<dbReference type="Pfam" id="PF02037">
    <property type="entry name" value="SAP"/>
    <property type="match status" value="1"/>
</dbReference>
<accession>S8D179</accession>
<dbReference type="GO" id="GO:0006303">
    <property type="term" value="P:double-strand break repair via nonhomologous end joining"/>
    <property type="evidence" value="ECO:0007669"/>
    <property type="project" value="InterPro"/>
</dbReference>
<dbReference type="PROSITE" id="PS50800">
    <property type="entry name" value="SAP"/>
    <property type="match status" value="1"/>
</dbReference>
<dbReference type="PANTHER" id="PTHR12604">
    <property type="entry name" value="KU AUTOANTIGEN DNA HELICASE"/>
    <property type="match status" value="1"/>
</dbReference>
<dbReference type="GO" id="GO:0003684">
    <property type="term" value="F:damaged DNA binding"/>
    <property type="evidence" value="ECO:0007669"/>
    <property type="project" value="InterPro"/>
</dbReference>
<evidence type="ECO:0000256" key="6">
    <source>
        <dbReference type="ARBA" id="ARBA00022806"/>
    </source>
</evidence>
<evidence type="ECO:0000256" key="7">
    <source>
        <dbReference type="ARBA" id="ARBA00022840"/>
    </source>
</evidence>
<dbReference type="InterPro" id="IPR047087">
    <property type="entry name" value="KU70_core_dom"/>
</dbReference>
<evidence type="ECO:0000256" key="8">
    <source>
        <dbReference type="ARBA" id="ARBA00023125"/>
    </source>
</evidence>
<protein>
    <recommendedName>
        <fullName evidence="12">SAP domain-containing protein</fullName>
    </recommendedName>
</protein>
<dbReference type="FunFam" id="2.40.290.10:FF:000001">
    <property type="entry name" value="X-ray repair cross complementing 6"/>
    <property type="match status" value="1"/>
</dbReference>
<dbReference type="AlphaFoldDB" id="S8D179"/>
<dbReference type="GO" id="GO:0003690">
    <property type="term" value="F:double-stranded DNA binding"/>
    <property type="evidence" value="ECO:0007669"/>
    <property type="project" value="TreeGrafter"/>
</dbReference>
<dbReference type="SUPFAM" id="SSF100939">
    <property type="entry name" value="SPOC domain-like"/>
    <property type="match status" value="1"/>
</dbReference>
<dbReference type="Pfam" id="PF03730">
    <property type="entry name" value="Ku_C"/>
    <property type="match status" value="1"/>
</dbReference>
<dbReference type="CDD" id="cd00788">
    <property type="entry name" value="KU70"/>
    <property type="match status" value="1"/>
</dbReference>
<dbReference type="CDD" id="cd01458">
    <property type="entry name" value="vWA_ku"/>
    <property type="match status" value="1"/>
</dbReference>
<feature type="domain" description="SAP" evidence="12">
    <location>
        <begin position="583"/>
        <end position="617"/>
    </location>
</feature>
<dbReference type="EMBL" id="AUSU01000408">
    <property type="protein sequence ID" value="EPS73529.1"/>
    <property type="molecule type" value="Genomic_DNA"/>
</dbReference>
<organism evidence="13 14">
    <name type="scientific">Genlisea aurea</name>
    <dbReference type="NCBI Taxonomy" id="192259"/>
    <lineage>
        <taxon>Eukaryota</taxon>
        <taxon>Viridiplantae</taxon>
        <taxon>Streptophyta</taxon>
        <taxon>Embryophyta</taxon>
        <taxon>Tracheophyta</taxon>
        <taxon>Spermatophyta</taxon>
        <taxon>Magnoliopsida</taxon>
        <taxon>eudicotyledons</taxon>
        <taxon>Gunneridae</taxon>
        <taxon>Pentapetalae</taxon>
        <taxon>asterids</taxon>
        <taxon>lamiids</taxon>
        <taxon>Lamiales</taxon>
        <taxon>Lentibulariaceae</taxon>
        <taxon>Genlisea</taxon>
    </lineage>
</organism>
<gene>
    <name evidence="13" type="ORF">M569_01226</name>
</gene>
<evidence type="ECO:0000256" key="11">
    <source>
        <dbReference type="ARBA" id="ARBA00023242"/>
    </source>
</evidence>
<evidence type="ECO:0000256" key="5">
    <source>
        <dbReference type="ARBA" id="ARBA00022801"/>
    </source>
</evidence>
<dbReference type="Gene3D" id="4.10.970.10">
    <property type="entry name" value="Ku70, bridge and pillars"/>
    <property type="match status" value="1"/>
</dbReference>
<dbReference type="GO" id="GO:0016787">
    <property type="term" value="F:hydrolase activity"/>
    <property type="evidence" value="ECO:0007669"/>
    <property type="project" value="UniProtKB-KW"/>
</dbReference>
<keyword evidence="10" id="KW-0234">DNA repair</keyword>
<comment type="similarity">
    <text evidence="2">Belongs to the ku70 family.</text>
</comment>
<keyword evidence="4" id="KW-0227">DNA damage</keyword>
<proteinExistence type="inferred from homology"/>
<keyword evidence="11" id="KW-0539">Nucleus</keyword>
<evidence type="ECO:0000256" key="2">
    <source>
        <dbReference type="ARBA" id="ARBA00005240"/>
    </source>
</evidence>
<dbReference type="InterPro" id="IPR005160">
    <property type="entry name" value="Ku_C"/>
</dbReference>
<dbReference type="FunFam" id="3.40.50.410:FF:000068">
    <property type="entry name" value="ATP-dependent DNA helicase 2 subunit KU70"/>
    <property type="match status" value="1"/>
</dbReference>
<dbReference type="Gene3D" id="1.10.1600.10">
    <property type="match status" value="1"/>
</dbReference>
<dbReference type="SUPFAM" id="SSF53300">
    <property type="entry name" value="vWA-like"/>
    <property type="match status" value="1"/>
</dbReference>
<comment type="subcellular location">
    <subcellularLocation>
        <location evidence="1">Nucleus</location>
    </subcellularLocation>
</comment>
<keyword evidence="3" id="KW-0547">Nucleotide-binding</keyword>
<keyword evidence="5" id="KW-0378">Hydrolase</keyword>
<keyword evidence="9" id="KW-0233">DNA recombination</keyword>
<keyword evidence="14" id="KW-1185">Reference proteome</keyword>
<evidence type="ECO:0000256" key="10">
    <source>
        <dbReference type="ARBA" id="ARBA00023204"/>
    </source>
</evidence>
<dbReference type="GO" id="GO:0043564">
    <property type="term" value="C:Ku70:Ku80 complex"/>
    <property type="evidence" value="ECO:0007669"/>
    <property type="project" value="InterPro"/>
</dbReference>
<dbReference type="NCBIfam" id="TIGR00578">
    <property type="entry name" value="ku70"/>
    <property type="match status" value="1"/>
</dbReference>
<evidence type="ECO:0000313" key="13">
    <source>
        <dbReference type="EMBL" id="EPS73529.1"/>
    </source>
</evidence>
<dbReference type="SMART" id="SM00513">
    <property type="entry name" value="SAP"/>
    <property type="match status" value="1"/>
</dbReference>
<dbReference type="PIRSF" id="PIRSF003033">
    <property type="entry name" value="Ku70"/>
    <property type="match status" value="1"/>
</dbReference>
<dbReference type="Gene3D" id="2.40.290.10">
    <property type="match status" value="1"/>
</dbReference>
<dbReference type="GO" id="GO:0003678">
    <property type="term" value="F:DNA helicase activity"/>
    <property type="evidence" value="ECO:0007669"/>
    <property type="project" value="InterPro"/>
</dbReference>
<dbReference type="PANTHER" id="PTHR12604:SF2">
    <property type="entry name" value="X-RAY REPAIR CROSS-COMPLEMENTING PROTEIN 6"/>
    <property type="match status" value="1"/>
</dbReference>
<dbReference type="InterPro" id="IPR036465">
    <property type="entry name" value="vWFA_dom_sf"/>
</dbReference>
<dbReference type="InterPro" id="IPR006165">
    <property type="entry name" value="Ku70"/>
</dbReference>
<dbReference type="Pfam" id="PF03731">
    <property type="entry name" value="Ku_N"/>
    <property type="match status" value="1"/>
</dbReference>
<evidence type="ECO:0000256" key="9">
    <source>
        <dbReference type="ARBA" id="ARBA00023172"/>
    </source>
</evidence>
<sequence>MDIDPEDAFRDDKNEDYFRNHTERDATMEMVVYVVDASPKMFSTLCQSGDEKDVSHFEIVVRGIAQSLKTQIISRSYDEVAICFFNTREKKNLQDLNGVYVYNVHDRKDLDRITALLIQEFDCIQGYKQVGSKYGILSETRDNSLYNALWVAQALLRKGNAKRVDKRILLFTNEDDPFGNVRGVTKMDMMRTTLQRAQDTEDLGISIELLPLSKPGDQFNLSTFYAELLELGESELADFNALAAERFEDMKDQLRKRMFQKRKVGRMYLTISSGVSIELNAYALVRPANLGTITWLDSATNIPVKVERSFFCSDTGAQMEEPTRRFQIYKDQRIILSVDELSEMKRVRSRKLRLLGFKPMDCLKDYHNLRPSTFVYPSDEKMMGSSRAFIALHRSMLRLQRFAVAFYRTSTHPQFVALVAQGEIVNDGGQVEPPGMHIIYLPYSDDIRPIEEHLFQPNTVVPRATEDQIKCASSAVKRIDLKEFSVFQFPNPGLQNHFAVLQALALGEDKLPVVKDETLPDEAGLARPGVVKAVEEFKASVYGSEFEEEEEEAADKTVKKRKGHIDDRYGEYDWPALAESGELKGLRVPELKCYLINNGLPVSGKKDALIARILNHMGR</sequence>
<dbReference type="FunFam" id="1.10.1600.10:FF:000003">
    <property type="entry name" value="ATP-dependent DNA helicase 2 subunit KU70"/>
    <property type="match status" value="1"/>
</dbReference>
<name>S8D179_9LAMI</name>
<dbReference type="SUPFAM" id="SSF68906">
    <property type="entry name" value="SAP domain"/>
    <property type="match status" value="1"/>
</dbReference>
<evidence type="ECO:0000256" key="3">
    <source>
        <dbReference type="ARBA" id="ARBA00022741"/>
    </source>
</evidence>